<name>A0A6J5WZ77_PRUAR</name>
<organism evidence="1 2">
    <name type="scientific">Prunus armeniaca</name>
    <name type="common">Apricot</name>
    <name type="synonym">Armeniaca vulgaris</name>
    <dbReference type="NCBI Taxonomy" id="36596"/>
    <lineage>
        <taxon>Eukaryota</taxon>
        <taxon>Viridiplantae</taxon>
        <taxon>Streptophyta</taxon>
        <taxon>Embryophyta</taxon>
        <taxon>Tracheophyta</taxon>
        <taxon>Spermatophyta</taxon>
        <taxon>Magnoliopsida</taxon>
        <taxon>eudicotyledons</taxon>
        <taxon>Gunneridae</taxon>
        <taxon>Pentapetalae</taxon>
        <taxon>rosids</taxon>
        <taxon>fabids</taxon>
        <taxon>Rosales</taxon>
        <taxon>Rosaceae</taxon>
        <taxon>Amygdaloideae</taxon>
        <taxon>Amygdaleae</taxon>
        <taxon>Prunus</taxon>
    </lineage>
</organism>
<dbReference type="AlphaFoldDB" id="A0A6J5WZ77"/>
<protein>
    <submittedName>
        <fullName evidence="1">Uncharacterized protein</fullName>
    </submittedName>
</protein>
<keyword evidence="2" id="KW-1185">Reference proteome</keyword>
<evidence type="ECO:0000313" key="2">
    <source>
        <dbReference type="Proteomes" id="UP000507245"/>
    </source>
</evidence>
<proteinExistence type="predicted"/>
<sequence>MICGWKQIGLVELSVDLWWRVWLGAKGAGGVRLFTKLWGVQSDLDMEEDKSRWRYVEEMVATGWGWQLAMGKGWVGLWWE</sequence>
<evidence type="ECO:0000313" key="1">
    <source>
        <dbReference type="EMBL" id="CAB4303758.1"/>
    </source>
</evidence>
<gene>
    <name evidence="1" type="ORF">ORAREDHAP_LOCUS20374</name>
</gene>
<accession>A0A6J5WZ77</accession>
<dbReference type="Proteomes" id="UP000507245">
    <property type="component" value="Unassembled WGS sequence"/>
</dbReference>
<reference evidence="2" key="1">
    <citation type="journal article" date="2020" name="Genome Biol.">
        <title>Gamete binning: chromosome-level and haplotype-resolved genome assembly enabled by high-throughput single-cell sequencing of gamete genomes.</title>
        <authorList>
            <person name="Campoy J.A."/>
            <person name="Sun H."/>
            <person name="Goel M."/>
            <person name="Jiao W.-B."/>
            <person name="Folz-Donahue K."/>
            <person name="Wang N."/>
            <person name="Rubio M."/>
            <person name="Liu C."/>
            <person name="Kukat C."/>
            <person name="Ruiz D."/>
            <person name="Huettel B."/>
            <person name="Schneeberger K."/>
        </authorList>
    </citation>
    <scope>NUCLEOTIDE SEQUENCE [LARGE SCALE GENOMIC DNA]</scope>
    <source>
        <strain evidence="2">cv. Rojo Pasion</strain>
    </source>
</reference>
<dbReference type="EMBL" id="CAEKKB010000003">
    <property type="protein sequence ID" value="CAB4303758.1"/>
    <property type="molecule type" value="Genomic_DNA"/>
</dbReference>